<dbReference type="EMBL" id="QJUI01000012">
    <property type="protein sequence ID" value="TBU77581.1"/>
    <property type="molecule type" value="Genomic_DNA"/>
</dbReference>
<organism evidence="2 3">
    <name type="scientific">Phytopseudomonas daroniae</name>
    <dbReference type="NCBI Taxonomy" id="2487519"/>
    <lineage>
        <taxon>Bacteria</taxon>
        <taxon>Pseudomonadati</taxon>
        <taxon>Pseudomonadota</taxon>
        <taxon>Gammaproteobacteria</taxon>
        <taxon>Pseudomonadales</taxon>
        <taxon>Pseudomonadaceae</taxon>
        <taxon>Phytopseudomonas</taxon>
    </lineage>
</organism>
<keyword evidence="1" id="KW-0472">Membrane</keyword>
<evidence type="ECO:0000313" key="3">
    <source>
        <dbReference type="Proteomes" id="UP000292302"/>
    </source>
</evidence>
<evidence type="ECO:0000313" key="2">
    <source>
        <dbReference type="EMBL" id="TBU77581.1"/>
    </source>
</evidence>
<feature type="transmembrane region" description="Helical" evidence="1">
    <location>
        <begin position="187"/>
        <end position="204"/>
    </location>
</feature>
<gene>
    <name evidence="2" type="ORF">DNK06_14785</name>
</gene>
<dbReference type="AlphaFoldDB" id="A0A4Q9QJI3"/>
<proteinExistence type="predicted"/>
<reference evidence="2 3" key="1">
    <citation type="submission" date="2018-06" db="EMBL/GenBank/DDBJ databases">
        <title>Three novel Pseudomonas species isolated from symptomatic oak.</title>
        <authorList>
            <person name="Bueno-Gonzalez V."/>
            <person name="Brady C."/>
        </authorList>
    </citation>
    <scope>NUCLEOTIDE SEQUENCE [LARGE SCALE GENOMIC DNA]</scope>
    <source>
        <strain evidence="2 3">P9A</strain>
    </source>
</reference>
<feature type="transmembrane region" description="Helical" evidence="1">
    <location>
        <begin position="155"/>
        <end position="175"/>
    </location>
</feature>
<protein>
    <submittedName>
        <fullName evidence="2">DUF998 domain-containing protein</fullName>
    </submittedName>
</protein>
<feature type="transmembrane region" description="Helical" evidence="1">
    <location>
        <begin position="7"/>
        <end position="32"/>
    </location>
</feature>
<evidence type="ECO:0000256" key="1">
    <source>
        <dbReference type="SAM" id="Phobius"/>
    </source>
</evidence>
<dbReference type="Proteomes" id="UP000292302">
    <property type="component" value="Unassembled WGS sequence"/>
</dbReference>
<name>A0A4Q9QJI3_9GAMM</name>
<feature type="transmembrane region" description="Helical" evidence="1">
    <location>
        <begin position="62"/>
        <end position="79"/>
    </location>
</feature>
<comment type="caution">
    <text evidence="2">The sequence shown here is derived from an EMBL/GenBank/DDBJ whole genome shotgun (WGS) entry which is preliminary data.</text>
</comment>
<sequence length="209" mass="22357">MQSSKMLVLGYLAGLVTPLWLALGVTLVGALYPGYSHFDHAMSLLGAEGAPTRYISPLINNYPLGALFMLFGVTVLLSFDNLWARLSGVLILLHGLGSYGTGYFACDPGCAPDSPSTSQNLHNLAGLLMALGLLIASALWAYLGRRLLGSWTFSWFSLLCTLVAVSALPLMAGALESGHGFGLYQRLNYGVSLLWLATLASMLLRRSRA</sequence>
<feature type="transmembrane region" description="Helical" evidence="1">
    <location>
        <begin position="124"/>
        <end position="143"/>
    </location>
</feature>
<keyword evidence="1" id="KW-1133">Transmembrane helix</keyword>
<dbReference type="RefSeq" id="WP_131180757.1">
    <property type="nucleotide sequence ID" value="NZ_QJUI01000012.1"/>
</dbReference>
<dbReference type="OrthoDB" id="679392at2"/>
<keyword evidence="1" id="KW-0812">Transmembrane</keyword>
<dbReference type="InterPro" id="IPR009339">
    <property type="entry name" value="DUF998"/>
</dbReference>
<accession>A0A4Q9QJI3</accession>
<dbReference type="Pfam" id="PF06197">
    <property type="entry name" value="DUF998"/>
    <property type="match status" value="1"/>
</dbReference>
<keyword evidence="3" id="KW-1185">Reference proteome</keyword>
<feature type="transmembrane region" description="Helical" evidence="1">
    <location>
        <begin position="86"/>
        <end position="104"/>
    </location>
</feature>